<keyword evidence="1" id="KW-1133">Transmembrane helix</keyword>
<proteinExistence type="predicted"/>
<evidence type="ECO:0000256" key="1">
    <source>
        <dbReference type="SAM" id="Phobius"/>
    </source>
</evidence>
<evidence type="ECO:0000313" key="2">
    <source>
        <dbReference type="EMBL" id="KJA17521.1"/>
    </source>
</evidence>
<accession>A0A0D2NLH9</accession>
<keyword evidence="1" id="KW-0812">Transmembrane</keyword>
<gene>
    <name evidence="2" type="ORF">HYPSUDRAFT_57661</name>
</gene>
<protein>
    <submittedName>
        <fullName evidence="2">Uncharacterized protein</fullName>
    </submittedName>
</protein>
<keyword evidence="1" id="KW-0472">Membrane</keyword>
<feature type="transmembrane region" description="Helical" evidence="1">
    <location>
        <begin position="145"/>
        <end position="167"/>
    </location>
</feature>
<dbReference type="EMBL" id="KN817602">
    <property type="protein sequence ID" value="KJA17521.1"/>
    <property type="molecule type" value="Genomic_DNA"/>
</dbReference>
<evidence type="ECO:0000313" key="3">
    <source>
        <dbReference type="Proteomes" id="UP000054270"/>
    </source>
</evidence>
<feature type="transmembrane region" description="Helical" evidence="1">
    <location>
        <begin position="254"/>
        <end position="275"/>
    </location>
</feature>
<dbReference type="Proteomes" id="UP000054270">
    <property type="component" value="Unassembled WGS sequence"/>
</dbReference>
<name>A0A0D2NLH9_HYPSF</name>
<reference evidence="3" key="1">
    <citation type="submission" date="2014-04" db="EMBL/GenBank/DDBJ databases">
        <title>Evolutionary Origins and Diversification of the Mycorrhizal Mutualists.</title>
        <authorList>
            <consortium name="DOE Joint Genome Institute"/>
            <consortium name="Mycorrhizal Genomics Consortium"/>
            <person name="Kohler A."/>
            <person name="Kuo A."/>
            <person name="Nagy L.G."/>
            <person name="Floudas D."/>
            <person name="Copeland A."/>
            <person name="Barry K.W."/>
            <person name="Cichocki N."/>
            <person name="Veneault-Fourrey C."/>
            <person name="LaButti K."/>
            <person name="Lindquist E.A."/>
            <person name="Lipzen A."/>
            <person name="Lundell T."/>
            <person name="Morin E."/>
            <person name="Murat C."/>
            <person name="Riley R."/>
            <person name="Ohm R."/>
            <person name="Sun H."/>
            <person name="Tunlid A."/>
            <person name="Henrissat B."/>
            <person name="Grigoriev I.V."/>
            <person name="Hibbett D.S."/>
            <person name="Martin F."/>
        </authorList>
    </citation>
    <scope>NUCLEOTIDE SEQUENCE [LARGE SCALE GENOMIC DNA]</scope>
    <source>
        <strain evidence="3">FD-334 SS-4</strain>
    </source>
</reference>
<dbReference type="AlphaFoldDB" id="A0A0D2NLH9"/>
<organism evidence="2 3">
    <name type="scientific">Hypholoma sublateritium (strain FD-334 SS-4)</name>
    <dbReference type="NCBI Taxonomy" id="945553"/>
    <lineage>
        <taxon>Eukaryota</taxon>
        <taxon>Fungi</taxon>
        <taxon>Dikarya</taxon>
        <taxon>Basidiomycota</taxon>
        <taxon>Agaricomycotina</taxon>
        <taxon>Agaricomycetes</taxon>
        <taxon>Agaricomycetidae</taxon>
        <taxon>Agaricales</taxon>
        <taxon>Agaricineae</taxon>
        <taxon>Strophariaceae</taxon>
        <taxon>Hypholoma</taxon>
    </lineage>
</organism>
<keyword evidence="3" id="KW-1185">Reference proteome</keyword>
<feature type="transmembrane region" description="Helical" evidence="1">
    <location>
        <begin position="104"/>
        <end position="125"/>
    </location>
</feature>
<feature type="transmembrane region" description="Helical" evidence="1">
    <location>
        <begin position="179"/>
        <end position="196"/>
    </location>
</feature>
<feature type="transmembrane region" description="Helical" evidence="1">
    <location>
        <begin position="208"/>
        <end position="234"/>
    </location>
</feature>
<sequence>MSGRVSNEDIFILVFPVSFSNASYILSNTTLNGILPGYFSPSSDPPAGGAAGFVADTTLLRARALGNTLAAIAYGFSLLLFLACVKHLRRKQMYFQERRQKWALYGYTTGVIVLGTAAFLQNTIYATVSSSFVRPERIDSLMDTLSAYGAPLPSLFIIWATDGLMFYRTVVLYQEIPKAKRYTLLSIPAVLFMVSAGRDDPGVSSLVKVGLCVVGATFTSNIALCFLIVVRLHYYQKRMEGVFGRKRGSPYRRIIVICVESCAFIVAIVLLGAVLCSISHPARRQSISALMLVSRVAQGRAVDTSIGASEGASVQTGFERLEDGNCCSPVGALPIRRICSYGHIGSYSIPYDHNRADGHADSWRAKGNCRAGEV</sequence>
<feature type="transmembrane region" description="Helical" evidence="1">
    <location>
        <begin position="64"/>
        <end position="83"/>
    </location>
</feature>